<keyword evidence="5" id="KW-1185">Reference proteome</keyword>
<comment type="subcellular location">
    <subcellularLocation>
        <location evidence="1">Membrane</location>
    </subcellularLocation>
</comment>
<accession>A0A8J2UFT0</accession>
<evidence type="ECO:0000256" key="1">
    <source>
        <dbReference type="ARBA" id="ARBA00004370"/>
    </source>
</evidence>
<evidence type="ECO:0000256" key="2">
    <source>
        <dbReference type="ARBA" id="ARBA00023136"/>
    </source>
</evidence>
<reference evidence="4" key="2">
    <citation type="submission" date="2020-09" db="EMBL/GenBank/DDBJ databases">
        <authorList>
            <person name="Sun Q."/>
            <person name="Zhou Y."/>
        </authorList>
    </citation>
    <scope>NUCLEOTIDE SEQUENCE</scope>
    <source>
        <strain evidence="4">CGMCC 1.15448</strain>
    </source>
</reference>
<reference evidence="4" key="1">
    <citation type="journal article" date="2014" name="Int. J. Syst. Evol. Microbiol.">
        <title>Complete genome sequence of Corynebacterium casei LMG S-19264T (=DSM 44701T), isolated from a smear-ripened cheese.</title>
        <authorList>
            <consortium name="US DOE Joint Genome Institute (JGI-PGF)"/>
            <person name="Walter F."/>
            <person name="Albersmeier A."/>
            <person name="Kalinowski J."/>
            <person name="Ruckert C."/>
        </authorList>
    </citation>
    <scope>NUCLEOTIDE SEQUENCE</scope>
    <source>
        <strain evidence="4">CGMCC 1.15448</strain>
    </source>
</reference>
<evidence type="ECO:0000313" key="5">
    <source>
        <dbReference type="Proteomes" id="UP000607559"/>
    </source>
</evidence>
<feature type="domain" description="Bacterial surface antigen (D15)" evidence="3">
    <location>
        <begin position="99"/>
        <end position="375"/>
    </location>
</feature>
<keyword evidence="2" id="KW-0472">Membrane</keyword>
<proteinExistence type="predicted"/>
<dbReference type="Pfam" id="PF01103">
    <property type="entry name" value="Omp85"/>
    <property type="match status" value="1"/>
</dbReference>
<gene>
    <name evidence="4" type="ORF">GCM10011511_39250</name>
</gene>
<sequence length="405" mass="46064">MKDSIPNVKDSIPIVDTVKKVDTVKEVIWKMTPVPEKDMGNVWHSIFRPHSPIEGGNTEVRDTRVHLTLLPAGGYTLQTGTAAIISGNAAFYTDRSPNGKMSNISSSVTYSQYQQWIVPFTSNIWTKGNKFNIITDIRYIKYPSSIYGLGGRTDPNKGYTINFSNLKFHQTIMKSLSEDMYVGVGYFYDKFWDIKGLDKVSRQTTAQMKKELGKQEVASGLAMRFSYDSRLNQINPKQGTYYNITYRSSDKAWGSDSTWNSLTIDARSYVEFPKRSRNVLAFWMLDWMTTNGVPPYLLLPSTGWDDQYNTGRGYIQGRFRGKNMLYFESEYRFRISRNGLIGGVGFINIQNFSSDLSQQYARIFPGYGGGIRIKLNKYSDTNLCLDYGFGQNGSRGLFVNLGEVF</sequence>
<comment type="caution">
    <text evidence="4">The sequence shown here is derived from an EMBL/GenBank/DDBJ whole genome shotgun (WGS) entry which is preliminary data.</text>
</comment>
<name>A0A8J2UFT0_9BACT</name>
<evidence type="ECO:0000259" key="3">
    <source>
        <dbReference type="Pfam" id="PF01103"/>
    </source>
</evidence>
<protein>
    <recommendedName>
        <fullName evidence="3">Bacterial surface antigen (D15) domain-containing protein</fullName>
    </recommendedName>
</protein>
<dbReference type="Gene3D" id="2.40.160.50">
    <property type="entry name" value="membrane protein fhac: a member of the omp85/tpsb transporter family"/>
    <property type="match status" value="1"/>
</dbReference>
<dbReference type="EMBL" id="BMJC01000004">
    <property type="protein sequence ID" value="GGB11757.1"/>
    <property type="molecule type" value="Genomic_DNA"/>
</dbReference>
<dbReference type="Proteomes" id="UP000607559">
    <property type="component" value="Unassembled WGS sequence"/>
</dbReference>
<dbReference type="InterPro" id="IPR000184">
    <property type="entry name" value="Bac_surfAg_D15"/>
</dbReference>
<dbReference type="GO" id="GO:0019867">
    <property type="term" value="C:outer membrane"/>
    <property type="evidence" value="ECO:0007669"/>
    <property type="project" value="InterPro"/>
</dbReference>
<dbReference type="AlphaFoldDB" id="A0A8J2UFT0"/>
<organism evidence="4 5">
    <name type="scientific">Puia dinghuensis</name>
    <dbReference type="NCBI Taxonomy" id="1792502"/>
    <lineage>
        <taxon>Bacteria</taxon>
        <taxon>Pseudomonadati</taxon>
        <taxon>Bacteroidota</taxon>
        <taxon>Chitinophagia</taxon>
        <taxon>Chitinophagales</taxon>
        <taxon>Chitinophagaceae</taxon>
        <taxon>Puia</taxon>
    </lineage>
</organism>
<evidence type="ECO:0000313" key="4">
    <source>
        <dbReference type="EMBL" id="GGB11757.1"/>
    </source>
</evidence>